<accession>A0A511YJ31</accession>
<comment type="caution">
    <text evidence="2">The sequence shown here is derived from an EMBL/GenBank/DDBJ whole genome shotgun (WGS) entry which is preliminary data.</text>
</comment>
<keyword evidence="1" id="KW-0472">Membrane</keyword>
<protein>
    <recommendedName>
        <fullName evidence="4">Signal peptidase</fullName>
    </recommendedName>
</protein>
<keyword evidence="3" id="KW-1185">Reference proteome</keyword>
<dbReference type="Proteomes" id="UP000321863">
    <property type="component" value="Unassembled WGS sequence"/>
</dbReference>
<evidence type="ECO:0000313" key="3">
    <source>
        <dbReference type="Proteomes" id="UP000321863"/>
    </source>
</evidence>
<dbReference type="AlphaFoldDB" id="A0A511YJ31"/>
<keyword evidence="1" id="KW-1133">Transmembrane helix</keyword>
<dbReference type="OrthoDB" id="1274917at2"/>
<proteinExistence type="predicted"/>
<organism evidence="2 3">
    <name type="scientific">Chryseobacterium hagamense</name>
    <dbReference type="NCBI Taxonomy" id="395935"/>
    <lineage>
        <taxon>Bacteria</taxon>
        <taxon>Pseudomonadati</taxon>
        <taxon>Bacteroidota</taxon>
        <taxon>Flavobacteriia</taxon>
        <taxon>Flavobacteriales</taxon>
        <taxon>Weeksellaceae</taxon>
        <taxon>Chryseobacterium group</taxon>
        <taxon>Chryseobacterium</taxon>
    </lineage>
</organism>
<dbReference type="EMBL" id="BJYJ01000002">
    <property type="protein sequence ID" value="GEN75211.1"/>
    <property type="molecule type" value="Genomic_DNA"/>
</dbReference>
<gene>
    <name evidence="2" type="ORF">CHA01nite_09510</name>
</gene>
<reference evidence="2 3" key="1">
    <citation type="submission" date="2019-07" db="EMBL/GenBank/DDBJ databases">
        <title>Whole genome shotgun sequence of Chryseobacterium hagamense NBRC 105253.</title>
        <authorList>
            <person name="Hosoyama A."/>
            <person name="Uohara A."/>
            <person name="Ohji S."/>
            <person name="Ichikawa N."/>
        </authorList>
    </citation>
    <scope>NUCLEOTIDE SEQUENCE [LARGE SCALE GENOMIC DNA]</scope>
    <source>
        <strain evidence="2 3">NBRC 105253</strain>
    </source>
</reference>
<evidence type="ECO:0000313" key="2">
    <source>
        <dbReference type="EMBL" id="GEN75211.1"/>
    </source>
</evidence>
<name>A0A511YJ31_9FLAO</name>
<evidence type="ECO:0008006" key="4">
    <source>
        <dbReference type="Google" id="ProtNLM"/>
    </source>
</evidence>
<dbReference type="RefSeq" id="WP_146940074.1">
    <property type="nucleotide sequence ID" value="NZ_BJYJ01000002.1"/>
</dbReference>
<keyword evidence="1" id="KW-0812">Transmembrane</keyword>
<feature type="transmembrane region" description="Helical" evidence="1">
    <location>
        <begin position="50"/>
        <end position="67"/>
    </location>
</feature>
<evidence type="ECO:0000256" key="1">
    <source>
        <dbReference type="SAM" id="Phobius"/>
    </source>
</evidence>
<sequence>MKVINKLVSAFFLIFGFLMIHAQKMPPAPNSGETSRGVVGPGAQASPIDMYVFALGIIAVMFIVFFTKKYTGKKA</sequence>